<name>A0AA36I2N8_9DINO</name>
<feature type="compositionally biased region" description="Basic and acidic residues" evidence="1">
    <location>
        <begin position="1072"/>
        <end position="1082"/>
    </location>
</feature>
<sequence length="1569" mass="167325">MMRRPGAGPGAGPAPTRPKRRALRSARPARRARRAGSRDAGSRAPGTHFGVSTHAPGPGSSVPGPDTWHFGPRHPGPDRPVPGPDTWHVGARHLARRGPTPGTSGPDTWHVGDPNPGTSGPDDRTRARPRHLATSGPGSVTWRVATAPGPVSGIQQEKLSASINTTLNSEPAAGLLDLQSDPAAGSSGGAKRGVGGDDPTANKRAKGGGGAGGQNRTRPLEIVKLQKRTRFVTALNTVHRDAVNRDTEAQKVIQEAAALAATNPDAESDESLMLKSPYLEVDLRARLAVLTAWSGGTGDDKTLQELITEESYFNSVEELKNMMSFAKMQKIDQAIRDVFTHEDLDACVEQYDRALAGVKIMMAAVKEVGKNWQAFCQATRKSRLNLEKKLAKQAEAQKVREAKKAEAASTSAKARAGNGCLEHITKSDCAFFRSITSTNIKQIQLTAVSVAPEVTSKPFLLRCLAQLIVASKKKSMLDQLSSLSEQTDASRQRVSELLPTFDKNFLSRKELQLFAPLPATHVEPLRLAMLDQIGGSTEEADADTQGMRDLIGSSNLDAAKALRELHLVGYKAGYVQEGCEPFGLGTVKIMLQGTKCYMAVFSMQRILDDCHSDHDIEVALGIPAMICNLKDQDAPDLFNEVNFVSFMTVMPGDLVYIPPGSLVLSKTCATPSTFLRAQMFNALCPANVAFDFWQKLMQPDRVSFLAELLKLQKPWSADDVGSGPLNKVKTESAAAHAANDDSNVPGPPADADVEAAEEVAPKEATEQTKPESTQPTPEPAPKPAAAAAANQEQPSQPDQAPGEADAAMLILEAAETKPAPEAPEASERTASAPMPMATEAAETKSAEDVALESEKTASAALPTPEPAQFVEEAAETKSAPESEKTACAAAETKSAEEVAPAPESEKTDSAAMPTQPENAETKSAEEVAPESEKTASAAMPTPPEAAEEVAPESEKTASAAMPAPEPEAAQFAEEAAPESEAAKTKSAPESEKTASAAMPTPEAAEEFAPAPSAPESEKAMATPPPEAAETKPAANPEAASAMDSEDLDMALGALMEAEAATDCGAKVAPTLETRDVDVDKAKTKSKAKGAKAKDGLFGPSSMAQNRGSPGRSRSVDFKDARLLLAKSAKAASGPKAKAKSKSAAKAKAAGKPSAEKPSAGLVQLAEKMLSRRAKVDQRLRGRACRINGHGSWHAPTARQWLEGAVQGKDLMSDHDSPATKASLSSTLWRSMGAWRLSPEEPRIFLECRAPQTCLGYDWNQWKRLSYEQMLLETAHQVSICAVKVHPGKRPDEPELRLMSKLASQGILPMAFEIFGPQQSWLQTTQAQSASLRLGIAPSTLALKWAEHKGFLALVPELEMLGPISSSEHRAFMRLYREAPPVETCMAVLWGTTMGAIPSVAEAKPPAVRPPRTLPVEHLHLNLAKLQQVQAHSARRAPQAEAEPTPRCELQAVRIALPDMRRRAGQAQPGVVWRGETAQQRLAIAPISPHASPTSHLVEDEYCLPWPEEPEQSPGPVPAALRPVPPKRPDKPSPRPKRPREVLVVATGDGPVKTEPDFAYESLFVSIGTK</sequence>
<evidence type="ECO:0000313" key="2">
    <source>
        <dbReference type="EMBL" id="CAJ1379917.1"/>
    </source>
</evidence>
<protein>
    <submittedName>
        <fullName evidence="2">Uncharacterized protein</fullName>
    </submittedName>
</protein>
<gene>
    <name evidence="2" type="ORF">EVOR1521_LOCUS8002</name>
</gene>
<dbReference type="Proteomes" id="UP001178507">
    <property type="component" value="Unassembled WGS sequence"/>
</dbReference>
<reference evidence="2" key="1">
    <citation type="submission" date="2023-08" db="EMBL/GenBank/DDBJ databases">
        <authorList>
            <person name="Chen Y."/>
            <person name="Shah S."/>
            <person name="Dougan E. K."/>
            <person name="Thang M."/>
            <person name="Chan C."/>
        </authorList>
    </citation>
    <scope>NUCLEOTIDE SEQUENCE</scope>
</reference>
<evidence type="ECO:0000313" key="3">
    <source>
        <dbReference type="Proteomes" id="UP001178507"/>
    </source>
</evidence>
<proteinExistence type="predicted"/>
<feature type="compositionally biased region" description="Low complexity" evidence="1">
    <location>
        <begin position="957"/>
        <end position="974"/>
    </location>
</feature>
<feature type="compositionally biased region" description="Low complexity" evidence="1">
    <location>
        <begin position="994"/>
        <end position="1014"/>
    </location>
</feature>
<feature type="region of interest" description="Disordered" evidence="1">
    <location>
        <begin position="1128"/>
        <end position="1161"/>
    </location>
</feature>
<feature type="compositionally biased region" description="Basic and acidic residues" evidence="1">
    <location>
        <begin position="759"/>
        <end position="769"/>
    </location>
</feature>
<feature type="compositionally biased region" description="Basic and acidic residues" evidence="1">
    <location>
        <begin position="919"/>
        <end position="933"/>
    </location>
</feature>
<feature type="region of interest" description="Disordered" evidence="1">
    <location>
        <begin position="1062"/>
        <end position="1114"/>
    </location>
</feature>
<dbReference type="EMBL" id="CAUJNA010000668">
    <property type="protein sequence ID" value="CAJ1379917.1"/>
    <property type="molecule type" value="Genomic_DNA"/>
</dbReference>
<feature type="region of interest" description="Disordered" evidence="1">
    <location>
        <begin position="1504"/>
        <end position="1550"/>
    </location>
</feature>
<accession>A0AA36I2N8</accession>
<feature type="compositionally biased region" description="Basic residues" evidence="1">
    <location>
        <begin position="17"/>
        <end position="35"/>
    </location>
</feature>
<feature type="compositionally biased region" description="Low complexity" evidence="1">
    <location>
        <begin position="1030"/>
        <end position="1039"/>
    </location>
</feature>
<feature type="region of interest" description="Disordered" evidence="1">
    <location>
        <begin position="719"/>
        <end position="1046"/>
    </location>
</feature>
<keyword evidence="3" id="KW-1185">Reference proteome</keyword>
<feature type="compositionally biased region" description="Low complexity" evidence="1">
    <location>
        <begin position="783"/>
        <end position="797"/>
    </location>
</feature>
<feature type="compositionally biased region" description="Low complexity" evidence="1">
    <location>
        <begin position="1145"/>
        <end position="1159"/>
    </location>
</feature>
<feature type="compositionally biased region" description="Low complexity" evidence="1">
    <location>
        <begin position="812"/>
        <end position="833"/>
    </location>
</feature>
<organism evidence="2 3">
    <name type="scientific">Effrenium voratum</name>
    <dbReference type="NCBI Taxonomy" id="2562239"/>
    <lineage>
        <taxon>Eukaryota</taxon>
        <taxon>Sar</taxon>
        <taxon>Alveolata</taxon>
        <taxon>Dinophyceae</taxon>
        <taxon>Suessiales</taxon>
        <taxon>Symbiodiniaceae</taxon>
        <taxon>Effrenium</taxon>
    </lineage>
</organism>
<evidence type="ECO:0000256" key="1">
    <source>
        <dbReference type="SAM" id="MobiDB-lite"/>
    </source>
</evidence>
<feature type="compositionally biased region" description="Basic and acidic residues" evidence="1">
    <location>
        <begin position="841"/>
        <end position="855"/>
    </location>
</feature>
<feature type="compositionally biased region" description="Basic and acidic residues" evidence="1">
    <location>
        <begin position="874"/>
        <end position="884"/>
    </location>
</feature>
<comment type="caution">
    <text evidence="2">The sequence shown here is derived from an EMBL/GenBank/DDBJ whole genome shotgun (WGS) entry which is preliminary data.</text>
</comment>
<feature type="region of interest" description="Disordered" evidence="1">
    <location>
        <begin position="177"/>
        <end position="221"/>
    </location>
</feature>
<feature type="compositionally biased region" description="Basic and acidic residues" evidence="1">
    <location>
        <begin position="980"/>
        <end position="992"/>
    </location>
</feature>
<feature type="region of interest" description="Disordered" evidence="1">
    <location>
        <begin position="1"/>
        <end position="146"/>
    </location>
</feature>